<dbReference type="Gene3D" id="1.20.1600.10">
    <property type="entry name" value="Outer membrane efflux proteins (OEP)"/>
    <property type="match status" value="1"/>
</dbReference>
<name>A0A1T3FLE8_ELIME</name>
<reference evidence="4 5" key="1">
    <citation type="submission" date="2016-11" db="EMBL/GenBank/DDBJ databases">
        <title>Genome sequence and comparative genomic analysis of clinical strain Elizabethkingia meningoseptica 61421 PRCM.</title>
        <authorList>
            <person name="Wang M."/>
            <person name="Hu S."/>
            <person name="Cao L."/>
            <person name="Jiang T."/>
            <person name="Zhou Y."/>
            <person name="Ming D."/>
        </authorList>
    </citation>
    <scope>NUCLEOTIDE SEQUENCE [LARGE SCALE GENOMIC DNA]</scope>
    <source>
        <strain evidence="4 5">61421 PRCM</strain>
    </source>
</reference>
<dbReference type="PROSITE" id="PS51257">
    <property type="entry name" value="PROKAR_LIPOPROTEIN"/>
    <property type="match status" value="1"/>
</dbReference>
<organism evidence="4 5">
    <name type="scientific">Elizabethkingia meningoseptica</name>
    <name type="common">Chryseobacterium meningosepticum</name>
    <dbReference type="NCBI Taxonomy" id="238"/>
    <lineage>
        <taxon>Bacteria</taxon>
        <taxon>Pseudomonadati</taxon>
        <taxon>Bacteroidota</taxon>
        <taxon>Flavobacteriia</taxon>
        <taxon>Flavobacteriales</taxon>
        <taxon>Weeksellaceae</taxon>
        <taxon>Elizabethkingia</taxon>
    </lineage>
</organism>
<comment type="similarity">
    <text evidence="1 2">Belongs to the outer membrane factor (OMF) (TC 1.B.17) family.</text>
</comment>
<keyword evidence="2" id="KW-0564">Palmitate</keyword>
<dbReference type="EMBL" id="MPOG01000008">
    <property type="protein sequence ID" value="OOH96427.1"/>
    <property type="molecule type" value="Genomic_DNA"/>
</dbReference>
<accession>A0A1T3FLE8</accession>
<keyword evidence="5" id="KW-1185">Reference proteome</keyword>
<protein>
    <submittedName>
        <fullName evidence="4">RND transporter</fullName>
    </submittedName>
</protein>
<dbReference type="Gene3D" id="2.20.200.10">
    <property type="entry name" value="Outer membrane efflux proteins (OEP)"/>
    <property type="match status" value="1"/>
</dbReference>
<dbReference type="STRING" id="238.BBD35_13700"/>
<keyword evidence="2" id="KW-0472">Membrane</keyword>
<feature type="coiled-coil region" evidence="3">
    <location>
        <begin position="187"/>
        <end position="214"/>
    </location>
</feature>
<dbReference type="PANTHER" id="PTHR30203:SF30">
    <property type="entry name" value="OUTER MEMBRANE PROTEIN-RELATED"/>
    <property type="match status" value="1"/>
</dbReference>
<dbReference type="RefSeq" id="WP_070905059.1">
    <property type="nucleotide sequence ID" value="NZ_CP016378.1"/>
</dbReference>
<evidence type="ECO:0000256" key="3">
    <source>
        <dbReference type="SAM" id="Coils"/>
    </source>
</evidence>
<proteinExistence type="inferred from homology"/>
<dbReference type="InterPro" id="IPR010131">
    <property type="entry name" value="MdtP/NodT-like"/>
</dbReference>
<feature type="signal peptide" evidence="2">
    <location>
        <begin position="1"/>
        <end position="23"/>
    </location>
</feature>
<feature type="coiled-coil region" evidence="3">
    <location>
        <begin position="433"/>
        <end position="467"/>
    </location>
</feature>
<keyword evidence="2" id="KW-1134">Transmembrane beta strand</keyword>
<evidence type="ECO:0000256" key="2">
    <source>
        <dbReference type="RuleBase" id="RU362097"/>
    </source>
</evidence>
<dbReference type="OrthoDB" id="9770517at2"/>
<evidence type="ECO:0000313" key="5">
    <source>
        <dbReference type="Proteomes" id="UP000188947"/>
    </source>
</evidence>
<dbReference type="AlphaFoldDB" id="A0A1T3FLE8"/>
<evidence type="ECO:0000256" key="1">
    <source>
        <dbReference type="ARBA" id="ARBA00007613"/>
    </source>
</evidence>
<keyword evidence="2" id="KW-0732">Signal</keyword>
<keyword evidence="2" id="KW-0449">Lipoprotein</keyword>
<dbReference type="GO" id="GO:0005886">
    <property type="term" value="C:plasma membrane"/>
    <property type="evidence" value="ECO:0007669"/>
    <property type="project" value="UniProtKB-SubCell"/>
</dbReference>
<evidence type="ECO:0000313" key="4">
    <source>
        <dbReference type="EMBL" id="OOH96427.1"/>
    </source>
</evidence>
<sequence length="472" mass="52459">MKIYNIKNIFITGALAAMLVSCAVGKPYTRTNLDIPQNYKESTQVTGDTIVLPWKTFFKDPQLTVLIEKALIRNNEINIALKNIEQLDLAYKQAKHSLMPTLDLNVGANRTWVSKNSLNGSLSEQFTGSKYIDDFNASLKLSWEADIWGKSKMQKESAAADYFAQKENVNAIKSRIIVQVAQAYYNLISLKEQLKIAEKNIELSNNTLNMMELQFKAGQINSLAIQQSEAQKKTAELLIPLANQNIAVQENALSILCGEYPSGIESKTESLKEMIPENKLHEGLPAQLLSRRPDLKAAEYNVISLNAKTGLAKAAMYPSISLSPQVGVNSYKFNTWFDLPGSLTKIIAGNIAMPILQKKQLKTTYEIAIIEQEKAAVNFKQSVMNAVREVSDAMAKSKGTSERLELLDQRTAVLDKGINDAFKLYKSGMATYLEVITAQNNKLQNDLEHINVTLEKLNAEVDLYRALGGGVN</sequence>
<dbReference type="Pfam" id="PF02321">
    <property type="entry name" value="OEP"/>
    <property type="match status" value="2"/>
</dbReference>
<dbReference type="PANTHER" id="PTHR30203">
    <property type="entry name" value="OUTER MEMBRANE CATION EFFLUX PROTEIN"/>
    <property type="match status" value="1"/>
</dbReference>
<dbReference type="GO" id="GO:0015562">
    <property type="term" value="F:efflux transmembrane transporter activity"/>
    <property type="evidence" value="ECO:0007669"/>
    <property type="project" value="InterPro"/>
</dbReference>
<feature type="chain" id="PRO_5010751187" evidence="2">
    <location>
        <begin position="24"/>
        <end position="472"/>
    </location>
</feature>
<keyword evidence="2" id="KW-0812">Transmembrane</keyword>
<comment type="subcellular location">
    <subcellularLocation>
        <location evidence="2">Cell membrane</location>
        <topology evidence="2">Lipid-anchor</topology>
    </subcellularLocation>
</comment>
<dbReference type="InterPro" id="IPR003423">
    <property type="entry name" value="OMP_efflux"/>
</dbReference>
<dbReference type="NCBIfam" id="TIGR01845">
    <property type="entry name" value="outer_NodT"/>
    <property type="match status" value="1"/>
</dbReference>
<gene>
    <name evidence="4" type="ORF">BMF97_08410</name>
</gene>
<keyword evidence="3" id="KW-0175">Coiled coil</keyword>
<dbReference type="SUPFAM" id="SSF56954">
    <property type="entry name" value="Outer membrane efflux proteins (OEP)"/>
    <property type="match status" value="1"/>
</dbReference>
<comment type="caution">
    <text evidence="4">The sequence shown here is derived from an EMBL/GenBank/DDBJ whole genome shotgun (WGS) entry which is preliminary data.</text>
</comment>
<dbReference type="Proteomes" id="UP000188947">
    <property type="component" value="Unassembled WGS sequence"/>
</dbReference>